<comment type="caution">
    <text evidence="6">The sequence shown here is derived from an EMBL/GenBank/DDBJ whole genome shotgun (WGS) entry which is preliminary data.</text>
</comment>
<comment type="similarity">
    <text evidence="1">Belongs to the BlaI transcriptional regulatory family.</text>
</comment>
<protein>
    <submittedName>
        <fullName evidence="6">Transcriptional regulator</fullName>
    </submittedName>
</protein>
<dbReference type="PIRSF" id="PIRSF019455">
    <property type="entry name" value="CopR_AtkY"/>
    <property type="match status" value="1"/>
</dbReference>
<dbReference type="InterPro" id="IPR036388">
    <property type="entry name" value="WH-like_DNA-bd_sf"/>
</dbReference>
<dbReference type="InterPro" id="IPR036390">
    <property type="entry name" value="WH_DNA-bd_sf"/>
</dbReference>
<dbReference type="InterPro" id="IPR000327">
    <property type="entry name" value="POU_dom"/>
</dbReference>
<name>A0A2W5H596_9SPHI</name>
<keyword evidence="2" id="KW-0805">Transcription regulation</keyword>
<dbReference type="Pfam" id="PF03965">
    <property type="entry name" value="Penicillinase_R"/>
    <property type="match status" value="1"/>
</dbReference>
<dbReference type="GO" id="GO:0003700">
    <property type="term" value="F:DNA-binding transcription factor activity"/>
    <property type="evidence" value="ECO:0007669"/>
    <property type="project" value="InterPro"/>
</dbReference>
<dbReference type="PROSITE" id="PS51179">
    <property type="entry name" value="POU_3"/>
    <property type="match status" value="1"/>
</dbReference>
<evidence type="ECO:0000256" key="2">
    <source>
        <dbReference type="ARBA" id="ARBA00023015"/>
    </source>
</evidence>
<accession>A0A2W5H596</accession>
<keyword evidence="4" id="KW-0804">Transcription</keyword>
<reference evidence="6 7" key="1">
    <citation type="submission" date="2017-11" db="EMBL/GenBank/DDBJ databases">
        <title>Infants hospitalized years apart are colonized by the same room-sourced microbial strains.</title>
        <authorList>
            <person name="Brooks B."/>
            <person name="Olm M.R."/>
            <person name="Firek B.A."/>
            <person name="Baker R."/>
            <person name="Thomas B.C."/>
            <person name="Morowitz M.J."/>
            <person name="Banfield J.F."/>
        </authorList>
    </citation>
    <scope>NUCLEOTIDE SEQUENCE [LARGE SCALE GENOMIC DNA]</scope>
    <source>
        <strain evidence="6">S2_009_000_R2_76</strain>
    </source>
</reference>
<evidence type="ECO:0000259" key="5">
    <source>
        <dbReference type="PROSITE" id="PS51179"/>
    </source>
</evidence>
<dbReference type="GO" id="GO:0003677">
    <property type="term" value="F:DNA binding"/>
    <property type="evidence" value="ECO:0007669"/>
    <property type="project" value="UniProtKB-KW"/>
</dbReference>
<evidence type="ECO:0000256" key="4">
    <source>
        <dbReference type="ARBA" id="ARBA00023163"/>
    </source>
</evidence>
<dbReference type="InterPro" id="IPR005650">
    <property type="entry name" value="BlaI_family"/>
</dbReference>
<feature type="domain" description="POU-specific" evidence="5">
    <location>
        <begin position="100"/>
        <end position="118"/>
    </location>
</feature>
<dbReference type="EMBL" id="QFOI01000129">
    <property type="protein sequence ID" value="PZP49069.1"/>
    <property type="molecule type" value="Genomic_DNA"/>
</dbReference>
<gene>
    <name evidence="6" type="ORF">DI598_08675</name>
</gene>
<dbReference type="SUPFAM" id="SSF46785">
    <property type="entry name" value="Winged helix' DNA-binding domain"/>
    <property type="match status" value="1"/>
</dbReference>
<evidence type="ECO:0000313" key="6">
    <source>
        <dbReference type="EMBL" id="PZP49069.1"/>
    </source>
</evidence>
<sequence length="118" mass="13519">MKTLTKAEEQVMQVLWKLEQAFLKDVVENMPEPKPHSNTVATVLKILHEKGFVNVESFSRIHRYSPAVTKEAYSKKSMTGLVKNYFSGSYRKAVSFLVEEDELSIGELEALLKELKKK</sequence>
<organism evidence="6 7">
    <name type="scientific">Pseudopedobacter saltans</name>
    <dbReference type="NCBI Taxonomy" id="151895"/>
    <lineage>
        <taxon>Bacteria</taxon>
        <taxon>Pseudomonadati</taxon>
        <taxon>Bacteroidota</taxon>
        <taxon>Sphingobacteriia</taxon>
        <taxon>Sphingobacteriales</taxon>
        <taxon>Sphingobacteriaceae</taxon>
        <taxon>Pseudopedobacter</taxon>
    </lineage>
</organism>
<evidence type="ECO:0000256" key="3">
    <source>
        <dbReference type="ARBA" id="ARBA00023125"/>
    </source>
</evidence>
<dbReference type="GO" id="GO:0045892">
    <property type="term" value="P:negative regulation of DNA-templated transcription"/>
    <property type="evidence" value="ECO:0007669"/>
    <property type="project" value="InterPro"/>
</dbReference>
<dbReference type="AlphaFoldDB" id="A0A2W5H596"/>
<evidence type="ECO:0000256" key="1">
    <source>
        <dbReference type="ARBA" id="ARBA00011046"/>
    </source>
</evidence>
<dbReference type="Proteomes" id="UP000249645">
    <property type="component" value="Unassembled WGS sequence"/>
</dbReference>
<evidence type="ECO:0000313" key="7">
    <source>
        <dbReference type="Proteomes" id="UP000249645"/>
    </source>
</evidence>
<dbReference type="Gene3D" id="1.10.10.10">
    <property type="entry name" value="Winged helix-like DNA-binding domain superfamily/Winged helix DNA-binding domain"/>
    <property type="match status" value="1"/>
</dbReference>
<proteinExistence type="inferred from homology"/>
<keyword evidence="3" id="KW-0238">DNA-binding</keyword>